<feature type="compositionally biased region" description="Low complexity" evidence="5">
    <location>
        <begin position="307"/>
        <end position="363"/>
    </location>
</feature>
<feature type="compositionally biased region" description="Polar residues" evidence="5">
    <location>
        <begin position="215"/>
        <end position="293"/>
    </location>
</feature>
<evidence type="ECO:0000313" key="7">
    <source>
        <dbReference type="Proteomes" id="UP001445076"/>
    </source>
</evidence>
<evidence type="ECO:0000256" key="5">
    <source>
        <dbReference type="SAM" id="MobiDB-lite"/>
    </source>
</evidence>
<feature type="region of interest" description="Disordered" evidence="5">
    <location>
        <begin position="205"/>
        <end position="396"/>
    </location>
</feature>
<feature type="binding site" evidence="4">
    <location>
        <begin position="123"/>
        <end position="125"/>
    </location>
    <ligand>
        <name>substrate</name>
    </ligand>
</feature>
<dbReference type="GO" id="GO:0006777">
    <property type="term" value="P:Mo-molybdopterin cofactor biosynthetic process"/>
    <property type="evidence" value="ECO:0007669"/>
    <property type="project" value="UniProtKB-UniRule"/>
</dbReference>
<evidence type="ECO:0000256" key="4">
    <source>
        <dbReference type="HAMAP-Rule" id="MF_03052"/>
    </source>
</evidence>
<dbReference type="Pfam" id="PF02391">
    <property type="entry name" value="MoaE"/>
    <property type="match status" value="1"/>
</dbReference>
<dbReference type="FunFam" id="3.90.1170.40:FF:000002">
    <property type="entry name" value="Molybdopterin synthase catalytic subunit"/>
    <property type="match status" value="1"/>
</dbReference>
<dbReference type="AlphaFoldDB" id="A0AAW0W5J0"/>
<dbReference type="SUPFAM" id="SSF54690">
    <property type="entry name" value="Molybdopterin synthase subunit MoaE"/>
    <property type="match status" value="1"/>
</dbReference>
<feature type="binding site" evidence="4">
    <location>
        <position position="116"/>
    </location>
    <ligand>
        <name>substrate</name>
    </ligand>
</feature>
<organism evidence="6 7">
    <name type="scientific">Cherax quadricarinatus</name>
    <name type="common">Australian red claw crayfish</name>
    <dbReference type="NCBI Taxonomy" id="27406"/>
    <lineage>
        <taxon>Eukaryota</taxon>
        <taxon>Metazoa</taxon>
        <taxon>Ecdysozoa</taxon>
        <taxon>Arthropoda</taxon>
        <taxon>Crustacea</taxon>
        <taxon>Multicrustacea</taxon>
        <taxon>Malacostraca</taxon>
        <taxon>Eumalacostraca</taxon>
        <taxon>Eucarida</taxon>
        <taxon>Decapoda</taxon>
        <taxon>Pleocyemata</taxon>
        <taxon>Astacidea</taxon>
        <taxon>Parastacoidea</taxon>
        <taxon>Parastacidae</taxon>
        <taxon>Cherax</taxon>
    </lineage>
</organism>
<comment type="function">
    <text evidence="4">Catalytic subunit of the molybdopterin synthase complex, a complex that catalyzes the conversion of precursor Z into molybdopterin. Acts by mediating the incorporation of 2 sulfur atoms from thiocarboxylated MOCS2A into precursor Z to generate a dithiolene group.</text>
</comment>
<accession>A0AAW0W5J0</accession>
<evidence type="ECO:0000313" key="6">
    <source>
        <dbReference type="EMBL" id="KAK8724575.1"/>
    </source>
</evidence>
<keyword evidence="1 4" id="KW-0963">Cytoplasm</keyword>
<dbReference type="Proteomes" id="UP001445076">
    <property type="component" value="Unassembled WGS sequence"/>
</dbReference>
<reference evidence="6 7" key="1">
    <citation type="journal article" date="2024" name="BMC Genomics">
        <title>Genome assembly of redclaw crayfish (Cherax quadricarinatus) provides insights into its immune adaptation and hypoxia tolerance.</title>
        <authorList>
            <person name="Liu Z."/>
            <person name="Zheng J."/>
            <person name="Li H."/>
            <person name="Fang K."/>
            <person name="Wang S."/>
            <person name="He J."/>
            <person name="Zhou D."/>
            <person name="Weng S."/>
            <person name="Chi M."/>
            <person name="Gu Z."/>
            <person name="He J."/>
            <person name="Li F."/>
            <person name="Wang M."/>
        </authorList>
    </citation>
    <scope>NUCLEOTIDE SEQUENCE [LARGE SCALE GENOMIC DNA]</scope>
    <source>
        <strain evidence="6">ZL_2023a</strain>
    </source>
</reference>
<dbReference type="InterPro" id="IPR036563">
    <property type="entry name" value="MoaE_sf"/>
</dbReference>
<dbReference type="InterPro" id="IPR003448">
    <property type="entry name" value="Mopterin_biosynth_MoaE"/>
</dbReference>
<evidence type="ECO:0000256" key="3">
    <source>
        <dbReference type="ARBA" id="ARBA00023150"/>
    </source>
</evidence>
<feature type="binding site" evidence="4">
    <location>
        <begin position="100"/>
        <end position="101"/>
    </location>
    <ligand>
        <name>substrate</name>
    </ligand>
</feature>
<dbReference type="Gene3D" id="3.90.1170.40">
    <property type="entry name" value="Molybdopterin biosynthesis MoaE subunit"/>
    <property type="match status" value="1"/>
</dbReference>
<gene>
    <name evidence="6" type="ORF">OTU49_011139</name>
</gene>
<comment type="caution">
    <text evidence="6">The sequence shown here is derived from an EMBL/GenBank/DDBJ whole genome shotgun (WGS) entry which is preliminary data.</text>
</comment>
<evidence type="ECO:0000256" key="1">
    <source>
        <dbReference type="ARBA" id="ARBA00022490"/>
    </source>
</evidence>
<feature type="region of interest" description="Disordered" evidence="5">
    <location>
        <begin position="504"/>
        <end position="539"/>
    </location>
</feature>
<proteinExistence type="inferred from homology"/>
<keyword evidence="3 4" id="KW-0501">Molybdenum cofactor biosynthesis</keyword>
<evidence type="ECO:0000256" key="2">
    <source>
        <dbReference type="ARBA" id="ARBA00022679"/>
    </source>
</evidence>
<dbReference type="CDD" id="cd00756">
    <property type="entry name" value="MoaE"/>
    <property type="match status" value="1"/>
</dbReference>
<feature type="compositionally biased region" description="Basic and acidic residues" evidence="5">
    <location>
        <begin position="381"/>
        <end position="392"/>
    </location>
</feature>
<keyword evidence="2 4" id="KW-0808">Transferase</keyword>
<dbReference type="EMBL" id="JARKIK010000085">
    <property type="protein sequence ID" value="KAK8724572.1"/>
    <property type="molecule type" value="Genomic_DNA"/>
</dbReference>
<sequence>MDYIHLTLDALSVDKVTSLVTDPSCGAISVFIGTTRDTFQGKNVIRLEYESYEEMAEKEMRKLCKQAREKWPLKHIALYHRLGLVPVTESSVIVAVSSEHRRESLNAVSFLIDSLKANIPIWKKEVYNDGSGDWKQNKECIWVRKEDGTSSNIKANEVINNNKRIITDGVKDANVVAFKKIKKAHHPVAQCEKLLEMGQKSSASAADNAAKSAPTCENTSKSAPTCENTSKSAPTCENTSKLAPTCENTSKSAPACENTSKSAPTCENTSKSPPTCENTSKSPPTSENTSKSTPACEDTTKLAPSCENNSKSSLPSSENSSKSSASSSENSSKSLASSSENSSKSSASSSENSSKSSASYSEENSSKSSEENSSEENLTAEESKDEMLRTRTETSPVGIRQSCLLDPNLVQIVASKKELDRRIAAFQQRKREELDVLNVQEFCMLSGGSSSLNSCARTTAVVLRSKGSNSHLKMTHVVNDWGPQTLGLDPGSVSSDFMTSKASLKQECNTGKSSSSREGSVYTGHQSPQDNKDSQEPDILPTGIEERLHNLESHLKLTPSGPVPRDVYARIKAVEDRVLHLEGISPEYFRASKIQALVNTSKQKEIKAVEDDLSLEDLEQKIYQLKMKLKHKQISQVF</sequence>
<feature type="compositionally biased region" description="Polar residues" evidence="5">
    <location>
        <begin position="504"/>
        <end position="529"/>
    </location>
</feature>
<dbReference type="GO" id="GO:1990140">
    <property type="term" value="C:molybdopterin synthase complex"/>
    <property type="evidence" value="ECO:0007669"/>
    <property type="project" value="UniProtKB-UniRule"/>
</dbReference>
<comment type="pathway">
    <text evidence="4">Cofactor biosynthesis; molybdopterin biosynthesis.</text>
</comment>
<comment type="catalytic activity">
    <reaction evidence="4">
        <text>2 [molybdopterin-synthase sulfur-carrier protein]-C-terminal-Gly-aminoethanethioate + cyclic pyranopterin phosphate + H2O = molybdopterin + 2 [molybdopterin-synthase sulfur-carrier protein]-C-terminal Gly-Gly + 2 H(+)</text>
        <dbReference type="Rhea" id="RHEA:26333"/>
        <dbReference type="Rhea" id="RHEA-COMP:12202"/>
        <dbReference type="Rhea" id="RHEA-COMP:19907"/>
        <dbReference type="ChEBI" id="CHEBI:15377"/>
        <dbReference type="ChEBI" id="CHEBI:15378"/>
        <dbReference type="ChEBI" id="CHEBI:58698"/>
        <dbReference type="ChEBI" id="CHEBI:59648"/>
        <dbReference type="ChEBI" id="CHEBI:90778"/>
        <dbReference type="ChEBI" id="CHEBI:232372"/>
        <dbReference type="EC" id="2.8.1.12"/>
    </reaction>
</comment>
<comment type="subcellular location">
    <subcellularLocation>
        <location evidence="4">Cytoplasm</location>
    </subcellularLocation>
</comment>
<comment type="subunit">
    <text evidence="4">Heterotetramer; composed of 2 small (MOCS2A) and 2 large (MOCS2B) subunits.</text>
</comment>
<protein>
    <recommendedName>
        <fullName evidence="4">Molybdopterin synthase catalytic subunit</fullName>
        <ecNumber evidence="4">2.8.1.12</ecNumber>
    </recommendedName>
    <alternativeName>
        <fullName evidence="4">Molybdenum cofactor synthesis protein 2 large subunit</fullName>
    </alternativeName>
    <alternativeName>
        <fullName evidence="4">Molybdenum cofactor synthesis protein 2B</fullName>
        <shortName evidence="4">MOCS2B</shortName>
    </alternativeName>
</protein>
<name>A0AAW0W5J0_CHEQU</name>
<dbReference type="EMBL" id="JARKIK010000085">
    <property type="protein sequence ID" value="KAK8724575.1"/>
    <property type="molecule type" value="Genomic_DNA"/>
</dbReference>
<dbReference type="HAMAP" id="MF_03052">
    <property type="entry name" value="MOC2B"/>
    <property type="match status" value="1"/>
</dbReference>
<comment type="similarity">
    <text evidence="4">Belongs to the MoaE family. MOCS2B subfamily.</text>
</comment>
<dbReference type="EC" id="2.8.1.12" evidence="4"/>
<keyword evidence="7" id="KW-1185">Reference proteome</keyword>
<dbReference type="GO" id="GO:0030366">
    <property type="term" value="F:molybdopterin synthase activity"/>
    <property type="evidence" value="ECO:0007669"/>
    <property type="project" value="UniProtKB-UniRule"/>
</dbReference>
<dbReference type="InterPro" id="IPR028888">
    <property type="entry name" value="MOCS2B_euk"/>
</dbReference>
<reference evidence="6" key="2">
    <citation type="submission" date="2024-01" db="EMBL/GenBank/DDBJ databases">
        <authorList>
            <person name="He J."/>
            <person name="Wang M."/>
            <person name="Zheng J."/>
            <person name="Liu Z."/>
        </authorList>
    </citation>
    <scope>NUCLEOTIDE SEQUENCE</scope>
    <source>
        <strain evidence="6">ZL_2023a</strain>
        <tissue evidence="6">Muscle</tissue>
    </source>
</reference>
<dbReference type="PANTHER" id="PTHR23404">
    <property type="entry name" value="MOLYBDOPTERIN SYNTHASE RELATED"/>
    <property type="match status" value="1"/>
</dbReference>